<evidence type="ECO:0000313" key="2">
    <source>
        <dbReference type="EMBL" id="GAA2052243.1"/>
    </source>
</evidence>
<reference evidence="3" key="1">
    <citation type="journal article" date="2019" name="Int. J. Syst. Evol. Microbiol.">
        <title>The Global Catalogue of Microorganisms (GCM) 10K type strain sequencing project: providing services to taxonomists for standard genome sequencing and annotation.</title>
        <authorList>
            <consortium name="The Broad Institute Genomics Platform"/>
            <consortium name="The Broad Institute Genome Sequencing Center for Infectious Disease"/>
            <person name="Wu L."/>
            <person name="Ma J."/>
        </authorList>
    </citation>
    <scope>NUCLEOTIDE SEQUENCE [LARGE SCALE GENOMIC DNA]</scope>
    <source>
        <strain evidence="3">JCM 16014</strain>
    </source>
</reference>
<name>A0ABP5GRK5_9ACTN</name>
<comment type="caution">
    <text evidence="2">The sequence shown here is derived from an EMBL/GenBank/DDBJ whole genome shotgun (WGS) entry which is preliminary data.</text>
</comment>
<evidence type="ECO:0000313" key="3">
    <source>
        <dbReference type="Proteomes" id="UP001500751"/>
    </source>
</evidence>
<dbReference type="RefSeq" id="WP_344669934.1">
    <property type="nucleotide sequence ID" value="NZ_BAAAQN010000053.1"/>
</dbReference>
<accession>A0ABP5GRK5</accession>
<sequence>MTETTTTPRPRLQAPASAVPATSGAAFDEAVALTKALTLPHIRRATTDIIPATKAV</sequence>
<keyword evidence="3" id="KW-1185">Reference proteome</keyword>
<feature type="region of interest" description="Disordered" evidence="1">
    <location>
        <begin position="1"/>
        <end position="23"/>
    </location>
</feature>
<dbReference type="EMBL" id="BAAAQN010000053">
    <property type="protein sequence ID" value="GAA2052243.1"/>
    <property type="molecule type" value="Genomic_DNA"/>
</dbReference>
<evidence type="ECO:0000256" key="1">
    <source>
        <dbReference type="SAM" id="MobiDB-lite"/>
    </source>
</evidence>
<proteinExistence type="predicted"/>
<organism evidence="2 3">
    <name type="scientific">Catenulispora yoronensis</name>
    <dbReference type="NCBI Taxonomy" id="450799"/>
    <lineage>
        <taxon>Bacteria</taxon>
        <taxon>Bacillati</taxon>
        <taxon>Actinomycetota</taxon>
        <taxon>Actinomycetes</taxon>
        <taxon>Catenulisporales</taxon>
        <taxon>Catenulisporaceae</taxon>
        <taxon>Catenulispora</taxon>
    </lineage>
</organism>
<gene>
    <name evidence="2" type="ORF">GCM10009839_69460</name>
</gene>
<dbReference type="Proteomes" id="UP001500751">
    <property type="component" value="Unassembled WGS sequence"/>
</dbReference>
<protein>
    <submittedName>
        <fullName evidence="2">Uncharacterized protein</fullName>
    </submittedName>
</protein>